<feature type="domain" description="DUF5675" evidence="1">
    <location>
        <begin position="4"/>
        <end position="114"/>
    </location>
</feature>
<comment type="caution">
    <text evidence="2">The sequence shown here is derived from an EMBL/GenBank/DDBJ whole genome shotgun (WGS) entry which is preliminary data.</text>
</comment>
<organism evidence="2 3">
    <name type="scientific">Microbulbifer thermotolerans</name>
    <dbReference type="NCBI Taxonomy" id="252514"/>
    <lineage>
        <taxon>Bacteria</taxon>
        <taxon>Pseudomonadati</taxon>
        <taxon>Pseudomonadota</taxon>
        <taxon>Gammaproteobacteria</taxon>
        <taxon>Cellvibrionales</taxon>
        <taxon>Microbulbiferaceae</taxon>
        <taxon>Microbulbifer</taxon>
    </lineage>
</organism>
<dbReference type="AlphaFoldDB" id="A0AB35HY04"/>
<dbReference type="Proteomes" id="UP001209730">
    <property type="component" value="Unassembled WGS sequence"/>
</dbReference>
<dbReference type="InterPro" id="IPR043732">
    <property type="entry name" value="DUF5675"/>
</dbReference>
<reference evidence="2" key="1">
    <citation type="submission" date="2022-11" db="EMBL/GenBank/DDBJ databases">
        <title>Chitin-degrading and fungicidal potential of chitinolytic bacterial strains from marine environment of the Pacific Ocean regions.</title>
        <authorList>
            <person name="Pentekhina I."/>
            <person name="Nedashkovskaya O."/>
            <person name="Seitkalieva A."/>
            <person name="Podvolotskaya A."/>
            <person name="Tekutyeva L."/>
            <person name="Balabanova L."/>
        </authorList>
    </citation>
    <scope>NUCLEOTIDE SEQUENCE</scope>
    <source>
        <strain evidence="2">KMM 6838</strain>
    </source>
</reference>
<protein>
    <submittedName>
        <fullName evidence="2">DUF5675 family protein</fullName>
    </submittedName>
</protein>
<evidence type="ECO:0000313" key="3">
    <source>
        <dbReference type="Proteomes" id="UP001209730"/>
    </source>
</evidence>
<name>A0AB35HY04_MICTH</name>
<evidence type="ECO:0000313" key="2">
    <source>
        <dbReference type="EMBL" id="MCX2802246.1"/>
    </source>
</evidence>
<proteinExistence type="predicted"/>
<dbReference type="EMBL" id="JAPHQB010000015">
    <property type="protein sequence ID" value="MCX2802246.1"/>
    <property type="molecule type" value="Genomic_DNA"/>
</dbReference>
<dbReference type="RefSeq" id="WP_266066220.1">
    <property type="nucleotide sequence ID" value="NZ_JAPHQA010000015.1"/>
</dbReference>
<evidence type="ECO:0000259" key="1">
    <source>
        <dbReference type="Pfam" id="PF18925"/>
    </source>
</evidence>
<dbReference type="Pfam" id="PF18925">
    <property type="entry name" value="DUF5675"/>
    <property type="match status" value="1"/>
</dbReference>
<sequence>MINLTRYAYGPDATLGRLVVGDETFWTVERPWLGNKPFESCIPEGVYRCLPYSSAKFPDVWELQDVPGRSKILIHVGNYASDVVGCIAVGSSLAPGGWWVTKSAEAIDRLRELLPAEFDLNVTHFVPEYP</sequence>
<accession>A0AB35HY04</accession>
<gene>
    <name evidence="2" type="ORF">OQJ68_10660</name>
</gene>